<dbReference type="PhylomeDB" id="B3RSE7"/>
<evidence type="ECO:0000313" key="3">
    <source>
        <dbReference type="Proteomes" id="UP000009022"/>
    </source>
</evidence>
<dbReference type="PANTHER" id="PTHR31428">
    <property type="entry name" value="RGM DOMAIN FAMILY MEMBER DRAG-1"/>
    <property type="match status" value="1"/>
</dbReference>
<dbReference type="InterPro" id="IPR009496">
    <property type="entry name" value="RGM_C"/>
</dbReference>
<gene>
    <name evidence="2" type="ORF">TRIADDRAFT_54571</name>
</gene>
<dbReference type="InParanoid" id="B3RSE7"/>
<dbReference type="CTD" id="6752252"/>
<dbReference type="Proteomes" id="UP000009022">
    <property type="component" value="Unassembled WGS sequence"/>
</dbReference>
<dbReference type="GO" id="GO:0030509">
    <property type="term" value="P:BMP signaling pathway"/>
    <property type="evidence" value="ECO:0000318"/>
    <property type="project" value="GO_Central"/>
</dbReference>
<organism evidence="2 3">
    <name type="scientific">Trichoplax adhaerens</name>
    <name type="common">Trichoplax reptans</name>
    <dbReference type="NCBI Taxonomy" id="10228"/>
    <lineage>
        <taxon>Eukaryota</taxon>
        <taxon>Metazoa</taxon>
        <taxon>Placozoa</taxon>
        <taxon>Uniplacotomia</taxon>
        <taxon>Trichoplacea</taxon>
        <taxon>Trichoplacidae</taxon>
        <taxon>Trichoplax</taxon>
    </lineage>
</organism>
<dbReference type="PANTHER" id="PTHR31428:SF6">
    <property type="entry name" value="REPULSIVE GUIDANCE MOLECULE B HOMOLOG DRAG-1"/>
    <property type="match status" value="1"/>
</dbReference>
<feature type="domain" description="Repulsive guidance molecule C-terminal" evidence="1">
    <location>
        <begin position="72"/>
        <end position="293"/>
    </location>
</feature>
<accession>B3RSE7</accession>
<dbReference type="GO" id="GO:0015026">
    <property type="term" value="F:coreceptor activity"/>
    <property type="evidence" value="ECO:0000318"/>
    <property type="project" value="GO_Central"/>
</dbReference>
<dbReference type="OrthoDB" id="10013795at2759"/>
<keyword evidence="3" id="KW-1185">Reference proteome</keyword>
<dbReference type="GeneID" id="6752252"/>
<evidence type="ECO:0000313" key="2">
    <source>
        <dbReference type="EMBL" id="EDV27043.1"/>
    </source>
</evidence>
<sequence length="340" mass="38049">MCAFVHCLHNAYTDGCQCNLHLKQFYATYQKFQPQCHNNSSATPTFLPTQPNRVTTSVDYKCRPSYDDALQYKTCSIFGSWHLRTFDGGLQSCTSSISRSQSGSWPVVKNKHFMVQGSFHTANQYTTALRMNKVSVVIKEEDCTSPRIYKASIDNIPSVFTNGSPKGKGIRVEVLKEKVKMKIVIERINTSIIVHQTGPFLAIIITVPSSIEYTLTDNDNLPVICERGCPKVYGNDFDEPTKDWSSMYGGSAYNNCSLSNFTNYYLYTCTVDLITSDNITALMWTTSAMEDFYESNGGPTQNETIAQFFTTPATDNVALKLSKSSLVVFISCVLCMLLIM</sequence>
<dbReference type="eggNOG" id="ENOG502QWAZ">
    <property type="taxonomic scope" value="Eukaryota"/>
</dbReference>
<dbReference type="InterPro" id="IPR040287">
    <property type="entry name" value="RGM"/>
</dbReference>
<dbReference type="Pfam" id="PF06534">
    <property type="entry name" value="RGM_C"/>
    <property type="match status" value="1"/>
</dbReference>
<evidence type="ECO:0000259" key="1">
    <source>
        <dbReference type="Pfam" id="PF06534"/>
    </source>
</evidence>
<dbReference type="HOGENOM" id="CLU_817181_0_0_1"/>
<dbReference type="FunCoup" id="B3RSE7">
    <property type="interactions" value="842"/>
</dbReference>
<proteinExistence type="predicted"/>
<dbReference type="GO" id="GO:0005886">
    <property type="term" value="C:plasma membrane"/>
    <property type="evidence" value="ECO:0000318"/>
    <property type="project" value="GO_Central"/>
</dbReference>
<reference evidence="2 3" key="1">
    <citation type="journal article" date="2008" name="Nature">
        <title>The Trichoplax genome and the nature of placozoans.</title>
        <authorList>
            <person name="Srivastava M."/>
            <person name="Begovic E."/>
            <person name="Chapman J."/>
            <person name="Putnam N.H."/>
            <person name="Hellsten U."/>
            <person name="Kawashima T."/>
            <person name="Kuo A."/>
            <person name="Mitros T."/>
            <person name="Salamov A."/>
            <person name="Carpenter M.L."/>
            <person name="Signorovitch A.Y."/>
            <person name="Moreno M.A."/>
            <person name="Kamm K."/>
            <person name="Grimwood J."/>
            <person name="Schmutz J."/>
            <person name="Shapiro H."/>
            <person name="Grigoriev I.V."/>
            <person name="Buss L.W."/>
            <person name="Schierwater B."/>
            <person name="Dellaporta S.L."/>
            <person name="Rokhsar D.S."/>
        </authorList>
    </citation>
    <scope>NUCLEOTIDE SEQUENCE [LARGE SCALE GENOMIC DNA]</scope>
    <source>
        <strain evidence="2 3">Grell-BS-1999</strain>
    </source>
</reference>
<dbReference type="Gene3D" id="3.40.1000.10">
    <property type="entry name" value="Mog1/PsbP, alpha/beta/alpha sandwich"/>
    <property type="match status" value="1"/>
</dbReference>
<dbReference type="STRING" id="10228.B3RSE7"/>
<dbReference type="KEGG" id="tad:TRIADDRAFT_54571"/>
<dbReference type="AlphaFoldDB" id="B3RSE7"/>
<name>B3RSE7_TRIAD</name>
<protein>
    <recommendedName>
        <fullName evidence="1">Repulsive guidance molecule C-terminal domain-containing protein</fullName>
    </recommendedName>
</protein>
<dbReference type="RefSeq" id="XP_002111039.1">
    <property type="nucleotide sequence ID" value="XM_002111003.1"/>
</dbReference>
<dbReference type="EMBL" id="DS985243">
    <property type="protein sequence ID" value="EDV27043.1"/>
    <property type="molecule type" value="Genomic_DNA"/>
</dbReference>